<dbReference type="AlphaFoldDB" id="A0A4S8M118"/>
<dbReference type="EMBL" id="ML179193">
    <property type="protein sequence ID" value="THU95752.1"/>
    <property type="molecule type" value="Genomic_DNA"/>
</dbReference>
<evidence type="ECO:0000313" key="1">
    <source>
        <dbReference type="EMBL" id="THU95752.1"/>
    </source>
</evidence>
<reference evidence="1 2" key="1">
    <citation type="journal article" date="2019" name="Nat. Ecol. Evol.">
        <title>Megaphylogeny resolves global patterns of mushroom evolution.</title>
        <authorList>
            <person name="Varga T."/>
            <person name="Krizsan K."/>
            <person name="Foldi C."/>
            <person name="Dima B."/>
            <person name="Sanchez-Garcia M."/>
            <person name="Sanchez-Ramirez S."/>
            <person name="Szollosi G.J."/>
            <person name="Szarkandi J.G."/>
            <person name="Papp V."/>
            <person name="Albert L."/>
            <person name="Andreopoulos W."/>
            <person name="Angelini C."/>
            <person name="Antonin V."/>
            <person name="Barry K.W."/>
            <person name="Bougher N.L."/>
            <person name="Buchanan P."/>
            <person name="Buyck B."/>
            <person name="Bense V."/>
            <person name="Catcheside P."/>
            <person name="Chovatia M."/>
            <person name="Cooper J."/>
            <person name="Damon W."/>
            <person name="Desjardin D."/>
            <person name="Finy P."/>
            <person name="Geml J."/>
            <person name="Haridas S."/>
            <person name="Hughes K."/>
            <person name="Justo A."/>
            <person name="Karasinski D."/>
            <person name="Kautmanova I."/>
            <person name="Kiss B."/>
            <person name="Kocsube S."/>
            <person name="Kotiranta H."/>
            <person name="LaButti K.M."/>
            <person name="Lechner B.E."/>
            <person name="Liimatainen K."/>
            <person name="Lipzen A."/>
            <person name="Lukacs Z."/>
            <person name="Mihaltcheva S."/>
            <person name="Morgado L.N."/>
            <person name="Niskanen T."/>
            <person name="Noordeloos M.E."/>
            <person name="Ohm R.A."/>
            <person name="Ortiz-Santana B."/>
            <person name="Ovrebo C."/>
            <person name="Racz N."/>
            <person name="Riley R."/>
            <person name="Savchenko A."/>
            <person name="Shiryaev A."/>
            <person name="Soop K."/>
            <person name="Spirin V."/>
            <person name="Szebenyi C."/>
            <person name="Tomsovsky M."/>
            <person name="Tulloss R.E."/>
            <person name="Uehling J."/>
            <person name="Grigoriev I.V."/>
            <person name="Vagvolgyi C."/>
            <person name="Papp T."/>
            <person name="Martin F.M."/>
            <person name="Miettinen O."/>
            <person name="Hibbett D.S."/>
            <person name="Nagy L.G."/>
        </authorList>
    </citation>
    <scope>NUCLEOTIDE SEQUENCE [LARGE SCALE GENOMIC DNA]</scope>
    <source>
        <strain evidence="1 2">CBS 962.96</strain>
    </source>
</reference>
<evidence type="ECO:0000313" key="2">
    <source>
        <dbReference type="Proteomes" id="UP000297245"/>
    </source>
</evidence>
<protein>
    <submittedName>
        <fullName evidence="1">Uncharacterized protein</fullName>
    </submittedName>
</protein>
<organism evidence="1 2">
    <name type="scientific">Dendrothele bispora (strain CBS 962.96)</name>
    <dbReference type="NCBI Taxonomy" id="1314807"/>
    <lineage>
        <taxon>Eukaryota</taxon>
        <taxon>Fungi</taxon>
        <taxon>Dikarya</taxon>
        <taxon>Basidiomycota</taxon>
        <taxon>Agaricomycotina</taxon>
        <taxon>Agaricomycetes</taxon>
        <taxon>Agaricomycetidae</taxon>
        <taxon>Agaricales</taxon>
        <taxon>Agaricales incertae sedis</taxon>
        <taxon>Dendrothele</taxon>
    </lineage>
</organism>
<dbReference type="Proteomes" id="UP000297245">
    <property type="component" value="Unassembled WGS sequence"/>
</dbReference>
<keyword evidence="2" id="KW-1185">Reference proteome</keyword>
<accession>A0A4S8M118</accession>
<proteinExistence type="predicted"/>
<gene>
    <name evidence="1" type="ORF">K435DRAFT_859263</name>
</gene>
<name>A0A4S8M118_DENBC</name>
<sequence length="73" mass="8422">MSLIGPQETKQTYAGGMGKYPYIRKMAYTRGKGAYVHDHKIIGWRHFTETELVYSSPTRIRPAEFEIKALSRT</sequence>